<dbReference type="Proteomes" id="UP000696485">
    <property type="component" value="Unassembled WGS sequence"/>
</dbReference>
<evidence type="ECO:0000256" key="1">
    <source>
        <dbReference type="SAM" id="SignalP"/>
    </source>
</evidence>
<organism evidence="3 4">
    <name type="scientific">Podila minutissima</name>
    <dbReference type="NCBI Taxonomy" id="64525"/>
    <lineage>
        <taxon>Eukaryota</taxon>
        <taxon>Fungi</taxon>
        <taxon>Fungi incertae sedis</taxon>
        <taxon>Mucoromycota</taxon>
        <taxon>Mortierellomycotina</taxon>
        <taxon>Mortierellomycetes</taxon>
        <taxon>Mortierellales</taxon>
        <taxon>Mortierellaceae</taxon>
        <taxon>Podila</taxon>
    </lineage>
</organism>
<keyword evidence="4" id="KW-1185">Reference proteome</keyword>
<accession>A0A9P5SAD6</accession>
<feature type="signal peptide" evidence="1">
    <location>
        <begin position="1"/>
        <end position="24"/>
    </location>
</feature>
<reference evidence="3" key="1">
    <citation type="journal article" date="2020" name="Fungal Divers.">
        <title>Resolving the Mortierellaceae phylogeny through synthesis of multi-gene phylogenetics and phylogenomics.</title>
        <authorList>
            <person name="Vandepol N."/>
            <person name="Liber J."/>
            <person name="Desiro A."/>
            <person name="Na H."/>
            <person name="Kennedy M."/>
            <person name="Barry K."/>
            <person name="Grigoriev I.V."/>
            <person name="Miller A.N."/>
            <person name="O'Donnell K."/>
            <person name="Stajich J.E."/>
            <person name="Bonito G."/>
        </authorList>
    </citation>
    <scope>NUCLEOTIDE SEQUENCE</scope>
    <source>
        <strain evidence="3">NVP1</strain>
    </source>
</reference>
<dbReference type="Pfam" id="PF14021">
    <property type="entry name" value="TNT"/>
    <property type="match status" value="1"/>
</dbReference>
<keyword evidence="1" id="KW-0732">Signal</keyword>
<dbReference type="PANTHER" id="PTHR42059:SF1">
    <property type="entry name" value="TNT DOMAIN-CONTAINING PROTEIN"/>
    <property type="match status" value="1"/>
</dbReference>
<gene>
    <name evidence="3" type="ORF">BG006_001907</name>
</gene>
<evidence type="ECO:0000313" key="4">
    <source>
        <dbReference type="Proteomes" id="UP000696485"/>
    </source>
</evidence>
<evidence type="ECO:0000259" key="2">
    <source>
        <dbReference type="Pfam" id="PF14021"/>
    </source>
</evidence>
<sequence length="236" mass="25902">MVITTSRLASIALVLCSVLSAVSAVPISTENAAATPDGYSAENNYNVKCPNMCKGVVPVNSTYYFCRDARLGPKNLPKLFPLQDITHPYDRLGGLCAAEFLAKWTVDGKYTYPDNSGFVVSTSKMPIKGETILLAGTLVDRFGSEYGSFLSPAEAPYPQRAIPPSNLDTPKDQPFYPYNYHVYKVVRPFVVEAGPIASYFGQPGAGTQYHTFSNIMTLIKDGYLKRVPLRQTEANY</sequence>
<dbReference type="AlphaFoldDB" id="A0A9P5SAD6"/>
<feature type="domain" description="TNT" evidence="2">
    <location>
        <begin position="133"/>
        <end position="227"/>
    </location>
</feature>
<dbReference type="GO" id="GO:0050135">
    <property type="term" value="F:NADP+ nucleosidase activity"/>
    <property type="evidence" value="ECO:0007669"/>
    <property type="project" value="InterPro"/>
</dbReference>
<proteinExistence type="predicted"/>
<dbReference type="InterPro" id="IPR025331">
    <property type="entry name" value="TNT"/>
</dbReference>
<name>A0A9P5SAD6_9FUNG</name>
<dbReference type="EMBL" id="JAAAUY010001401">
    <property type="protein sequence ID" value="KAF9322976.1"/>
    <property type="molecule type" value="Genomic_DNA"/>
</dbReference>
<dbReference type="InterPro" id="IPR053024">
    <property type="entry name" value="Fungal_surface_NADase"/>
</dbReference>
<comment type="caution">
    <text evidence="3">The sequence shown here is derived from an EMBL/GenBank/DDBJ whole genome shotgun (WGS) entry which is preliminary data.</text>
</comment>
<protein>
    <recommendedName>
        <fullName evidence="2">TNT domain-containing protein</fullName>
    </recommendedName>
</protein>
<feature type="chain" id="PRO_5040326778" description="TNT domain-containing protein" evidence="1">
    <location>
        <begin position="25"/>
        <end position="236"/>
    </location>
</feature>
<dbReference type="PANTHER" id="PTHR42059">
    <property type="entry name" value="TNT DOMAIN-CONTAINING PROTEIN"/>
    <property type="match status" value="1"/>
</dbReference>
<evidence type="ECO:0000313" key="3">
    <source>
        <dbReference type="EMBL" id="KAF9322976.1"/>
    </source>
</evidence>